<dbReference type="InterPro" id="IPR002716">
    <property type="entry name" value="PIN_dom"/>
</dbReference>
<reference evidence="7 8" key="1">
    <citation type="submission" date="2019-05" db="EMBL/GenBank/DDBJ databases">
        <title>Verrucobacter flavum gen. nov., sp. nov. a new member of the family Verrucomicrobiaceae.</title>
        <authorList>
            <person name="Szuroczki S."/>
            <person name="Abbaszade G."/>
            <person name="Szabo A."/>
            <person name="Felfoldi T."/>
            <person name="Schumann P."/>
            <person name="Boka K."/>
            <person name="Keki Z."/>
            <person name="Toumi M."/>
            <person name="Toth E."/>
        </authorList>
    </citation>
    <scope>NUCLEOTIDE SEQUENCE [LARGE SCALE GENOMIC DNA]</scope>
    <source>
        <strain evidence="7 8">MG-N-17</strain>
    </source>
</reference>
<comment type="similarity">
    <text evidence="5">Belongs to the PINc/VapC protein family.</text>
</comment>
<comment type="cofactor">
    <cofactor evidence="5">
        <name>Mg(2+)</name>
        <dbReference type="ChEBI" id="CHEBI:18420"/>
    </cofactor>
</comment>
<comment type="caution">
    <text evidence="7">The sequence shown here is derived from an EMBL/GenBank/DDBJ whole genome shotgun (WGS) entry which is preliminary data.</text>
</comment>
<accession>A0A5R8K7N8</accession>
<dbReference type="InterPro" id="IPR029060">
    <property type="entry name" value="PIN-like_dom_sf"/>
</dbReference>
<gene>
    <name evidence="5" type="primary">vapC</name>
    <name evidence="7" type="ORF">FEM03_22960</name>
</gene>
<evidence type="ECO:0000256" key="4">
    <source>
        <dbReference type="ARBA" id="ARBA00022801"/>
    </source>
</evidence>
<dbReference type="HAMAP" id="MF_00265">
    <property type="entry name" value="VapC_Nob1"/>
    <property type="match status" value="1"/>
</dbReference>
<dbReference type="NCBIfam" id="TIGR00028">
    <property type="entry name" value="Mtu_PIN_fam"/>
    <property type="match status" value="1"/>
</dbReference>
<dbReference type="EC" id="3.1.-.-" evidence="5"/>
<keyword evidence="5" id="KW-0460">Magnesium</keyword>
<evidence type="ECO:0000256" key="5">
    <source>
        <dbReference type="HAMAP-Rule" id="MF_00265"/>
    </source>
</evidence>
<protein>
    <recommendedName>
        <fullName evidence="5">Ribonuclease VapC</fullName>
        <shortName evidence="5">RNase VapC</shortName>
        <ecNumber evidence="5">3.1.-.-</ecNumber>
    </recommendedName>
    <alternativeName>
        <fullName evidence="5">Toxin VapC</fullName>
    </alternativeName>
</protein>
<name>A0A5R8K7N8_9BACT</name>
<dbReference type="Proteomes" id="UP000306196">
    <property type="component" value="Unassembled WGS sequence"/>
</dbReference>
<comment type="function">
    <text evidence="5">Toxic component of a toxin-antitoxin (TA) system. An RNase.</text>
</comment>
<dbReference type="GO" id="GO:0016788">
    <property type="term" value="F:hydrolase activity, acting on ester bonds"/>
    <property type="evidence" value="ECO:0007669"/>
    <property type="project" value="InterPro"/>
</dbReference>
<dbReference type="Pfam" id="PF01850">
    <property type="entry name" value="PIN"/>
    <property type="match status" value="1"/>
</dbReference>
<dbReference type="RefSeq" id="WP_138088660.1">
    <property type="nucleotide sequence ID" value="NZ_VAUV01000026.1"/>
</dbReference>
<evidence type="ECO:0000259" key="6">
    <source>
        <dbReference type="Pfam" id="PF01850"/>
    </source>
</evidence>
<dbReference type="OrthoDB" id="128866at2"/>
<keyword evidence="3 5" id="KW-0479">Metal-binding</keyword>
<keyword evidence="8" id="KW-1185">Reference proteome</keyword>
<dbReference type="InterPro" id="IPR022907">
    <property type="entry name" value="VapC_family"/>
</dbReference>
<dbReference type="GO" id="GO:0090729">
    <property type="term" value="F:toxin activity"/>
    <property type="evidence" value="ECO:0007669"/>
    <property type="project" value="UniProtKB-KW"/>
</dbReference>
<feature type="binding site" evidence="5">
    <location>
        <position position="109"/>
    </location>
    <ligand>
        <name>Mg(2+)</name>
        <dbReference type="ChEBI" id="CHEBI:18420"/>
    </ligand>
</feature>
<keyword evidence="2 5" id="KW-0540">Nuclease</keyword>
<dbReference type="InterPro" id="IPR006226">
    <property type="entry name" value="Mtu_PIN"/>
</dbReference>
<dbReference type="GO" id="GO:0045926">
    <property type="term" value="P:negative regulation of growth"/>
    <property type="evidence" value="ECO:0007669"/>
    <property type="project" value="UniProtKB-ARBA"/>
</dbReference>
<evidence type="ECO:0000256" key="1">
    <source>
        <dbReference type="ARBA" id="ARBA00022649"/>
    </source>
</evidence>
<proteinExistence type="inferred from homology"/>
<evidence type="ECO:0000256" key="2">
    <source>
        <dbReference type="ARBA" id="ARBA00022722"/>
    </source>
</evidence>
<keyword evidence="1 5" id="KW-1277">Toxin-antitoxin system</keyword>
<dbReference type="EMBL" id="VAUV01000026">
    <property type="protein sequence ID" value="TLD68367.1"/>
    <property type="molecule type" value="Genomic_DNA"/>
</dbReference>
<organism evidence="7 8">
    <name type="scientific">Phragmitibacter flavus</name>
    <dbReference type="NCBI Taxonomy" id="2576071"/>
    <lineage>
        <taxon>Bacteria</taxon>
        <taxon>Pseudomonadati</taxon>
        <taxon>Verrucomicrobiota</taxon>
        <taxon>Verrucomicrobiia</taxon>
        <taxon>Verrucomicrobiales</taxon>
        <taxon>Verrucomicrobiaceae</taxon>
        <taxon>Phragmitibacter</taxon>
    </lineage>
</organism>
<sequence>MKHLCDLNVFIAGALATHTQHASAKIFFDHLSEGDSVEFCRATQIGFLRLLTQKIAPDYTPLSNRGSREALAQWLVLPYVHIAPEPIGIEALWLQLSDRETPSPKVWMDAWLAAFAICSRMRLVTFDQGFERYRPNGLDLLILT</sequence>
<feature type="domain" description="PIN" evidence="6">
    <location>
        <begin position="5"/>
        <end position="133"/>
    </location>
</feature>
<evidence type="ECO:0000256" key="3">
    <source>
        <dbReference type="ARBA" id="ARBA00022723"/>
    </source>
</evidence>
<dbReference type="SUPFAM" id="SSF88723">
    <property type="entry name" value="PIN domain-like"/>
    <property type="match status" value="1"/>
</dbReference>
<dbReference type="GO" id="GO:0000287">
    <property type="term" value="F:magnesium ion binding"/>
    <property type="evidence" value="ECO:0007669"/>
    <property type="project" value="UniProtKB-UniRule"/>
</dbReference>
<dbReference type="AlphaFoldDB" id="A0A5R8K7N8"/>
<keyword evidence="4 5" id="KW-0378">Hydrolase</keyword>
<feature type="binding site" evidence="5">
    <location>
        <position position="6"/>
    </location>
    <ligand>
        <name>Mg(2+)</name>
        <dbReference type="ChEBI" id="CHEBI:18420"/>
    </ligand>
</feature>
<evidence type="ECO:0000313" key="8">
    <source>
        <dbReference type="Proteomes" id="UP000306196"/>
    </source>
</evidence>
<dbReference type="GO" id="GO:0004540">
    <property type="term" value="F:RNA nuclease activity"/>
    <property type="evidence" value="ECO:0007669"/>
    <property type="project" value="InterPro"/>
</dbReference>
<keyword evidence="5" id="KW-0800">Toxin</keyword>
<evidence type="ECO:0000313" key="7">
    <source>
        <dbReference type="EMBL" id="TLD68367.1"/>
    </source>
</evidence>